<sequence>MHSKSPRQRSARMPNPRREERRKYYRRTTEFLSATLGANLAPRWMDSDIISKQQPFFWIQMALRSQNHLTWTKLHFSP</sequence>
<dbReference type="AlphaFoldDB" id="A0A7J7FXC7"/>
<reference evidence="2 3" key="2">
    <citation type="submission" date="2020-07" db="EMBL/GenBank/DDBJ databases">
        <title>Genome assembly of wild tea tree DASZ reveals pedigree and selection history of tea varieties.</title>
        <authorList>
            <person name="Zhang W."/>
        </authorList>
    </citation>
    <scope>NUCLEOTIDE SEQUENCE [LARGE SCALE GENOMIC DNA]</scope>
    <source>
        <strain evidence="3">cv. G240</strain>
        <tissue evidence="2">Leaf</tissue>
    </source>
</reference>
<protein>
    <submittedName>
        <fullName evidence="2">Uncharacterized protein</fullName>
    </submittedName>
</protein>
<feature type="compositionally biased region" description="Basic residues" evidence="1">
    <location>
        <begin position="1"/>
        <end position="10"/>
    </location>
</feature>
<comment type="caution">
    <text evidence="2">The sequence shown here is derived from an EMBL/GenBank/DDBJ whole genome shotgun (WGS) entry which is preliminary data.</text>
</comment>
<organism evidence="2 3">
    <name type="scientific">Camellia sinensis</name>
    <name type="common">Tea plant</name>
    <name type="synonym">Thea sinensis</name>
    <dbReference type="NCBI Taxonomy" id="4442"/>
    <lineage>
        <taxon>Eukaryota</taxon>
        <taxon>Viridiplantae</taxon>
        <taxon>Streptophyta</taxon>
        <taxon>Embryophyta</taxon>
        <taxon>Tracheophyta</taxon>
        <taxon>Spermatophyta</taxon>
        <taxon>Magnoliopsida</taxon>
        <taxon>eudicotyledons</taxon>
        <taxon>Gunneridae</taxon>
        <taxon>Pentapetalae</taxon>
        <taxon>asterids</taxon>
        <taxon>Ericales</taxon>
        <taxon>Theaceae</taxon>
        <taxon>Camellia</taxon>
    </lineage>
</organism>
<name>A0A7J7FXC7_CAMSI</name>
<gene>
    <name evidence="2" type="ORF">HYC85_028968</name>
</gene>
<dbReference type="Proteomes" id="UP000593564">
    <property type="component" value="Unassembled WGS sequence"/>
</dbReference>
<proteinExistence type="predicted"/>
<reference evidence="3" key="1">
    <citation type="journal article" date="2020" name="Nat. Commun.">
        <title>Genome assembly of wild tea tree DASZ reveals pedigree and selection history of tea varieties.</title>
        <authorList>
            <person name="Zhang W."/>
            <person name="Zhang Y."/>
            <person name="Qiu H."/>
            <person name="Guo Y."/>
            <person name="Wan H."/>
            <person name="Zhang X."/>
            <person name="Scossa F."/>
            <person name="Alseekh S."/>
            <person name="Zhang Q."/>
            <person name="Wang P."/>
            <person name="Xu L."/>
            <person name="Schmidt M.H."/>
            <person name="Jia X."/>
            <person name="Li D."/>
            <person name="Zhu A."/>
            <person name="Guo F."/>
            <person name="Chen W."/>
            <person name="Ni D."/>
            <person name="Usadel B."/>
            <person name="Fernie A.R."/>
            <person name="Wen W."/>
        </authorList>
    </citation>
    <scope>NUCLEOTIDE SEQUENCE [LARGE SCALE GENOMIC DNA]</scope>
    <source>
        <strain evidence="3">cv. G240</strain>
    </source>
</reference>
<evidence type="ECO:0000256" key="1">
    <source>
        <dbReference type="SAM" id="MobiDB-lite"/>
    </source>
</evidence>
<accession>A0A7J7FXC7</accession>
<evidence type="ECO:0000313" key="3">
    <source>
        <dbReference type="Proteomes" id="UP000593564"/>
    </source>
</evidence>
<dbReference type="EMBL" id="JACBKZ010000014">
    <property type="protein sequence ID" value="KAF5932797.1"/>
    <property type="molecule type" value="Genomic_DNA"/>
</dbReference>
<evidence type="ECO:0000313" key="2">
    <source>
        <dbReference type="EMBL" id="KAF5932797.1"/>
    </source>
</evidence>
<keyword evidence="3" id="KW-1185">Reference proteome</keyword>
<feature type="region of interest" description="Disordered" evidence="1">
    <location>
        <begin position="1"/>
        <end position="24"/>
    </location>
</feature>